<accession>A0A1T3NW75</accession>
<evidence type="ECO:0000313" key="5">
    <source>
        <dbReference type="Proteomes" id="UP000190037"/>
    </source>
</evidence>
<evidence type="ECO:0000256" key="1">
    <source>
        <dbReference type="ARBA" id="ARBA00022450"/>
    </source>
</evidence>
<proteinExistence type="predicted"/>
<organism evidence="4 5">
    <name type="scientific">Embleya scabrispora</name>
    <dbReference type="NCBI Taxonomy" id="159449"/>
    <lineage>
        <taxon>Bacteria</taxon>
        <taxon>Bacillati</taxon>
        <taxon>Actinomycetota</taxon>
        <taxon>Actinomycetes</taxon>
        <taxon>Kitasatosporales</taxon>
        <taxon>Streptomycetaceae</taxon>
        <taxon>Embleya</taxon>
    </lineage>
</organism>
<dbReference type="PROSITE" id="PS50075">
    <property type="entry name" value="CARRIER"/>
    <property type="match status" value="1"/>
</dbReference>
<dbReference type="InterPro" id="IPR006162">
    <property type="entry name" value="Ppantetheine_attach_site"/>
</dbReference>
<evidence type="ECO:0000256" key="2">
    <source>
        <dbReference type="ARBA" id="ARBA00022553"/>
    </source>
</evidence>
<dbReference type="Proteomes" id="UP000190037">
    <property type="component" value="Unassembled WGS sequence"/>
</dbReference>
<name>A0A1T3NW75_9ACTN</name>
<comment type="caution">
    <text evidence="4">The sequence shown here is derived from an EMBL/GenBank/DDBJ whole genome shotgun (WGS) entry which is preliminary data.</text>
</comment>
<dbReference type="RefSeq" id="WP_078975341.1">
    <property type="nucleotide sequence ID" value="NZ_MWQN01000001.1"/>
</dbReference>
<keyword evidence="2" id="KW-0597">Phosphoprotein</keyword>
<feature type="domain" description="Carrier" evidence="3">
    <location>
        <begin position="3"/>
        <end position="81"/>
    </location>
</feature>
<dbReference type="PROSITE" id="PS00012">
    <property type="entry name" value="PHOSPHOPANTETHEINE"/>
    <property type="match status" value="1"/>
</dbReference>
<evidence type="ECO:0000313" key="4">
    <source>
        <dbReference type="EMBL" id="OPC81034.1"/>
    </source>
</evidence>
<dbReference type="InterPro" id="IPR009081">
    <property type="entry name" value="PP-bd_ACP"/>
</dbReference>
<dbReference type="Pfam" id="PF00550">
    <property type="entry name" value="PP-binding"/>
    <property type="match status" value="1"/>
</dbReference>
<evidence type="ECO:0000259" key="3">
    <source>
        <dbReference type="PROSITE" id="PS50075"/>
    </source>
</evidence>
<keyword evidence="1" id="KW-0596">Phosphopantetheine</keyword>
<dbReference type="EMBL" id="MWQN01000001">
    <property type="protein sequence ID" value="OPC81034.1"/>
    <property type="molecule type" value="Genomic_DNA"/>
</dbReference>
<dbReference type="OrthoDB" id="3537906at2"/>
<sequence length="85" mass="9312">MSELRLTDLVTILRECAGEDETSNLDGDILDAEFGELGYDSIAMLETASRIQIRYGVVLSDEEVAEATSPRVLLHLVNRSLAETA</sequence>
<dbReference type="Gene3D" id="1.10.1200.10">
    <property type="entry name" value="ACP-like"/>
    <property type="match status" value="1"/>
</dbReference>
<keyword evidence="5" id="KW-1185">Reference proteome</keyword>
<dbReference type="AlphaFoldDB" id="A0A1T3NW75"/>
<dbReference type="InterPro" id="IPR036736">
    <property type="entry name" value="ACP-like_sf"/>
</dbReference>
<reference evidence="4 5" key="1">
    <citation type="submission" date="2017-03" db="EMBL/GenBank/DDBJ databases">
        <title>Draft genome sequence of Streptomyces scabrisporus NF3, endophyte isolated from Amphipterygium adstringens.</title>
        <authorList>
            <person name="Vazquez M."/>
            <person name="Ceapa C.D."/>
            <person name="Rodriguez Luna D."/>
            <person name="Sanchez Esquivel S."/>
        </authorList>
    </citation>
    <scope>NUCLEOTIDE SEQUENCE [LARGE SCALE GENOMIC DNA]</scope>
    <source>
        <strain evidence="4 5">NF3</strain>
    </source>
</reference>
<gene>
    <name evidence="4" type="ORF">B4N89_08810</name>
</gene>
<protein>
    <submittedName>
        <fullName evidence="4">Actinorhodin polyketide synthase</fullName>
    </submittedName>
</protein>
<dbReference type="STRING" id="159449.B4N89_08810"/>
<dbReference type="SUPFAM" id="SSF47336">
    <property type="entry name" value="ACP-like"/>
    <property type="match status" value="1"/>
</dbReference>
<dbReference type="SMR" id="A0A1T3NW75"/>